<dbReference type="EMBL" id="VLTL01000010">
    <property type="protein sequence ID" value="KAA0170916.1"/>
    <property type="molecule type" value="Genomic_DNA"/>
</dbReference>
<evidence type="ECO:0000313" key="11">
    <source>
        <dbReference type="EMBL" id="KAA0175711.1"/>
    </source>
</evidence>
<keyword evidence="3 7" id="KW-0812">Transmembrane</keyword>
<feature type="transmembrane region" description="Helical" evidence="7">
    <location>
        <begin position="99"/>
        <end position="121"/>
    </location>
</feature>
<reference evidence="12 13" key="1">
    <citation type="submission" date="2019-07" db="EMBL/GenBank/DDBJ databases">
        <title>Genomes of Cafeteria roenbergensis.</title>
        <authorList>
            <person name="Fischer M.G."/>
            <person name="Hackl T."/>
            <person name="Roman M."/>
        </authorList>
    </citation>
    <scope>NUCLEOTIDE SEQUENCE [LARGE SCALE GENOMIC DNA]</scope>
    <source>
        <strain evidence="8 13">BVI</strain>
        <strain evidence="9 15">Cflag</strain>
        <strain evidence="11 12">E4-10P</strain>
        <strain evidence="10 14">RCC970-E3</strain>
    </source>
</reference>
<evidence type="ECO:0000256" key="5">
    <source>
        <dbReference type="ARBA" id="ARBA00023136"/>
    </source>
</evidence>
<keyword evidence="13" id="KW-1185">Reference proteome</keyword>
<feature type="transmembrane region" description="Helical" evidence="7">
    <location>
        <begin position="141"/>
        <end position="160"/>
    </location>
</feature>
<proteinExistence type="inferred from homology"/>
<dbReference type="Proteomes" id="UP000322899">
    <property type="component" value="Unassembled WGS sequence"/>
</dbReference>
<dbReference type="InterPro" id="IPR029399">
    <property type="entry name" value="TMEM192"/>
</dbReference>
<evidence type="ECO:0000256" key="4">
    <source>
        <dbReference type="ARBA" id="ARBA00022989"/>
    </source>
</evidence>
<dbReference type="EMBL" id="VLTN01000016">
    <property type="protein sequence ID" value="KAA0153355.1"/>
    <property type="molecule type" value="Genomic_DNA"/>
</dbReference>
<evidence type="ECO:0000256" key="6">
    <source>
        <dbReference type="SAM" id="MobiDB-lite"/>
    </source>
</evidence>
<evidence type="ECO:0000256" key="2">
    <source>
        <dbReference type="ARBA" id="ARBA00006314"/>
    </source>
</evidence>
<sequence length="469" mass="50168">MAAADHGFTGDWGHLGDDAVFEPIRTLPATIIQVAVVIAYLVLTVVLPMGDDFFKTSNHITVLHAGSWLLIGLCTVYIELEVRKLVRRGYVMIYQKTLLLAHSPFIIATLLNFALLALLGLDTWIETETGDDPISVRVLQVAAGVELLAVIICSSWYLYLVHDHNKTRGPPDMQLLAEHARRSTSMDESYRRDGIAPESIADSLLPDGGPGSATASDQMRSESTMHALIAHSTQLNNENERLRRDLAAALMGKPTQAESHAELAAENARLREQNRQGILDLSATERELSNLRTEERRLRLEVHNLSHLLKQEQDRCEKLTITMNIERSSTMKVQDTINELRYMSATEVDTSMGAAMAGLLGAGSTRGSGAGAPPAAASADAAAGPVAGPGAWRSPSREPRRPSRSLNAPPPEDPFDMTSGDEFPDRLLRSIVTRKPPARGKKAGGGAAAAGPAPGDDGAGGGGTGGGAA</sequence>
<dbReference type="Proteomes" id="UP000325113">
    <property type="component" value="Unassembled WGS sequence"/>
</dbReference>
<feature type="compositionally biased region" description="Low complexity" evidence="6">
    <location>
        <begin position="371"/>
        <end position="394"/>
    </location>
</feature>
<organism evidence="10 14">
    <name type="scientific">Cafeteria roenbergensis</name>
    <name type="common">Marine flagellate</name>
    <dbReference type="NCBI Taxonomy" id="33653"/>
    <lineage>
        <taxon>Eukaryota</taxon>
        <taxon>Sar</taxon>
        <taxon>Stramenopiles</taxon>
        <taxon>Bigyra</taxon>
        <taxon>Opalozoa</taxon>
        <taxon>Bicosoecida</taxon>
        <taxon>Cafeteriaceae</taxon>
        <taxon>Cafeteria</taxon>
    </lineage>
</organism>
<dbReference type="EMBL" id="VLTO01000012">
    <property type="protein sequence ID" value="KAA0175711.1"/>
    <property type="molecule type" value="Genomic_DNA"/>
</dbReference>
<dbReference type="Pfam" id="PF14802">
    <property type="entry name" value="TMEM192"/>
    <property type="match status" value="1"/>
</dbReference>
<evidence type="ECO:0000256" key="3">
    <source>
        <dbReference type="ARBA" id="ARBA00022692"/>
    </source>
</evidence>
<comment type="caution">
    <text evidence="10">The sequence shown here is derived from an EMBL/GenBank/DDBJ whole genome shotgun (WGS) entry which is preliminary data.</text>
</comment>
<keyword evidence="5 7" id="KW-0472">Membrane</keyword>
<name>A0A5A8DZJ5_CAFRO</name>
<accession>A0A5A8DZJ5</accession>
<dbReference type="GO" id="GO:0005770">
    <property type="term" value="C:late endosome"/>
    <property type="evidence" value="ECO:0007669"/>
    <property type="project" value="TreeGrafter"/>
</dbReference>
<comment type="subcellular location">
    <subcellularLocation>
        <location evidence="1">Membrane</location>
        <topology evidence="1">Multi-pass membrane protein</topology>
    </subcellularLocation>
</comment>
<dbReference type="Proteomes" id="UP000323011">
    <property type="component" value="Unassembled WGS sequence"/>
</dbReference>
<comment type="similarity">
    <text evidence="2">Belongs to the TMEM192 family.</text>
</comment>
<feature type="transmembrane region" description="Helical" evidence="7">
    <location>
        <begin position="59"/>
        <end position="78"/>
    </location>
</feature>
<dbReference type="PANTHER" id="PTHR31592:SF1">
    <property type="entry name" value="TRANSMEMBRANE PROTEIN 192"/>
    <property type="match status" value="1"/>
</dbReference>
<dbReference type="EMBL" id="VLTM01000080">
    <property type="protein sequence ID" value="KAA0156921.1"/>
    <property type="molecule type" value="Genomic_DNA"/>
</dbReference>
<feature type="region of interest" description="Disordered" evidence="6">
    <location>
        <begin position="200"/>
        <end position="221"/>
    </location>
</feature>
<evidence type="ECO:0000256" key="7">
    <source>
        <dbReference type="SAM" id="Phobius"/>
    </source>
</evidence>
<keyword evidence="4 7" id="KW-1133">Transmembrane helix</keyword>
<dbReference type="Proteomes" id="UP000324907">
    <property type="component" value="Unassembled WGS sequence"/>
</dbReference>
<evidence type="ECO:0000313" key="15">
    <source>
        <dbReference type="Proteomes" id="UP000325113"/>
    </source>
</evidence>
<evidence type="ECO:0000256" key="1">
    <source>
        <dbReference type="ARBA" id="ARBA00004141"/>
    </source>
</evidence>
<feature type="region of interest" description="Disordered" evidence="6">
    <location>
        <begin position="364"/>
        <end position="469"/>
    </location>
</feature>
<dbReference type="OrthoDB" id="6277625at2759"/>
<protein>
    <submittedName>
        <fullName evidence="10">Uncharacterized protein</fullName>
    </submittedName>
</protein>
<dbReference type="GO" id="GO:0005765">
    <property type="term" value="C:lysosomal membrane"/>
    <property type="evidence" value="ECO:0007669"/>
    <property type="project" value="TreeGrafter"/>
</dbReference>
<evidence type="ECO:0000313" key="8">
    <source>
        <dbReference type="EMBL" id="KAA0153355.1"/>
    </source>
</evidence>
<dbReference type="AlphaFoldDB" id="A0A5A8DZJ5"/>
<evidence type="ECO:0000313" key="10">
    <source>
        <dbReference type="EMBL" id="KAA0170916.1"/>
    </source>
</evidence>
<feature type="compositionally biased region" description="Gly residues" evidence="6">
    <location>
        <begin position="457"/>
        <end position="469"/>
    </location>
</feature>
<gene>
    <name evidence="11" type="ORF">FNF27_02797</name>
    <name evidence="10" type="ORF">FNF28_01189</name>
    <name evidence="8" type="ORF">FNF29_03172</name>
    <name evidence="9" type="ORF">FNF31_05844</name>
</gene>
<evidence type="ECO:0000313" key="12">
    <source>
        <dbReference type="Proteomes" id="UP000322899"/>
    </source>
</evidence>
<dbReference type="PANTHER" id="PTHR31592">
    <property type="entry name" value="TRANSMEMBRANE PROTEIN 192"/>
    <property type="match status" value="1"/>
</dbReference>
<evidence type="ECO:0000313" key="9">
    <source>
        <dbReference type="EMBL" id="KAA0156921.1"/>
    </source>
</evidence>
<evidence type="ECO:0000313" key="14">
    <source>
        <dbReference type="Proteomes" id="UP000324907"/>
    </source>
</evidence>
<evidence type="ECO:0000313" key="13">
    <source>
        <dbReference type="Proteomes" id="UP000323011"/>
    </source>
</evidence>
<feature type="transmembrane region" description="Helical" evidence="7">
    <location>
        <begin position="27"/>
        <end position="47"/>
    </location>
</feature>